<dbReference type="InterPro" id="IPR029062">
    <property type="entry name" value="Class_I_gatase-like"/>
</dbReference>
<keyword evidence="3" id="KW-1185">Reference proteome</keyword>
<organism evidence="2 3">
    <name type="scientific">Puniceibacterium antarcticum</name>
    <dbReference type="NCBI Taxonomy" id="1206336"/>
    <lineage>
        <taxon>Bacteria</taxon>
        <taxon>Pseudomonadati</taxon>
        <taxon>Pseudomonadota</taxon>
        <taxon>Alphaproteobacteria</taxon>
        <taxon>Rhodobacterales</taxon>
        <taxon>Paracoccaceae</taxon>
        <taxon>Puniceibacterium</taxon>
    </lineage>
</organism>
<dbReference type="InterPro" id="IPR010768">
    <property type="entry name" value="GATase1-like"/>
</dbReference>
<dbReference type="CDD" id="cd03143">
    <property type="entry name" value="A4_beta-galactosidase_middle_domain"/>
    <property type="match status" value="1"/>
</dbReference>
<dbReference type="PANTHER" id="PTHR37947:SF1">
    <property type="entry name" value="BLL2462 PROTEIN"/>
    <property type="match status" value="1"/>
</dbReference>
<accession>A0A2G8QYC6</accession>
<protein>
    <recommendedName>
        <fullName evidence="1">Putative glutamine amidotransferase domain-containing protein</fullName>
    </recommendedName>
</protein>
<comment type="caution">
    <text evidence="2">The sequence shown here is derived from an EMBL/GenBank/DDBJ whole genome shotgun (WGS) entry which is preliminary data.</text>
</comment>
<dbReference type="AlphaFoldDB" id="A0A2G8QYC6"/>
<evidence type="ECO:0000313" key="2">
    <source>
        <dbReference type="EMBL" id="PIL14295.1"/>
    </source>
</evidence>
<dbReference type="Proteomes" id="UP000231259">
    <property type="component" value="Unassembled WGS sequence"/>
</dbReference>
<dbReference type="RefSeq" id="WP_099913613.1">
    <property type="nucleotide sequence ID" value="NZ_AWWI01000181.1"/>
</dbReference>
<proteinExistence type="predicted"/>
<sequence length="255" mass="27853">MKKVLLVGESWVSSSTHFKGFDQFGSVTFHTGNKRFMEGMKNGAYAVTHMPAHEAAADFPTTMEGLAEYDVVILSDIGANTLLLHPDVWLRGERVANRINLLADWTRQGGGLIMIGGYFSFQGIDGKARWHNTKVETALPVTCQTCDDRVEIPEGCTPVVNAADHPILGGISGDWPYLLGVNEVTLKPEADVQLILSLPEDQRGLPLLATGTYGAGRTVAWTSDMSEHWLPPAFLAWSGYNTLFSNMVAWAADDL</sequence>
<dbReference type="Pfam" id="PF07090">
    <property type="entry name" value="GATase1_like"/>
    <property type="match status" value="1"/>
</dbReference>
<dbReference type="SUPFAM" id="SSF52317">
    <property type="entry name" value="Class I glutamine amidotransferase-like"/>
    <property type="match status" value="1"/>
</dbReference>
<dbReference type="EMBL" id="AWWI01000181">
    <property type="protein sequence ID" value="PIL14295.1"/>
    <property type="molecule type" value="Genomic_DNA"/>
</dbReference>
<evidence type="ECO:0000313" key="3">
    <source>
        <dbReference type="Proteomes" id="UP000231259"/>
    </source>
</evidence>
<gene>
    <name evidence="2" type="ORF">P775_26690</name>
</gene>
<dbReference type="InterPro" id="IPR017027">
    <property type="entry name" value="STM3548-like"/>
</dbReference>
<dbReference type="PIRSF" id="PIRSF034405">
    <property type="entry name" value="UCP034405"/>
    <property type="match status" value="1"/>
</dbReference>
<reference evidence="2 3" key="1">
    <citation type="submission" date="2013-09" db="EMBL/GenBank/DDBJ databases">
        <title>Genome sequencing of Phaeobacter antarcticus sp. nov. SM1211.</title>
        <authorList>
            <person name="Zhang X.-Y."/>
            <person name="Liu C."/>
            <person name="Chen X.-L."/>
            <person name="Xie B.-B."/>
            <person name="Qin Q.-L."/>
            <person name="Rong J.-C."/>
            <person name="Zhang Y.-Z."/>
        </authorList>
    </citation>
    <scope>NUCLEOTIDE SEQUENCE [LARGE SCALE GENOMIC DNA]</scope>
    <source>
        <strain evidence="2 3">SM1211</strain>
    </source>
</reference>
<name>A0A2G8QYC6_9RHOB</name>
<dbReference type="Gene3D" id="3.40.50.880">
    <property type="match status" value="1"/>
</dbReference>
<evidence type="ECO:0000259" key="1">
    <source>
        <dbReference type="Pfam" id="PF07090"/>
    </source>
</evidence>
<dbReference type="OrthoDB" id="9781333at2"/>
<dbReference type="PANTHER" id="PTHR37947">
    <property type="entry name" value="BLL2462 PROTEIN"/>
    <property type="match status" value="1"/>
</dbReference>
<feature type="domain" description="Putative glutamine amidotransferase" evidence="1">
    <location>
        <begin position="3"/>
        <end position="251"/>
    </location>
</feature>